<reference evidence="1" key="1">
    <citation type="submission" date="2016-08" db="EMBL/GenBank/DDBJ databases">
        <authorList>
            <person name="Seilhamer J.J."/>
        </authorList>
    </citation>
    <scope>NUCLEOTIDE SEQUENCE</scope>
    <source>
        <strain evidence="1">86</strain>
    </source>
</reference>
<evidence type="ECO:0000313" key="1">
    <source>
        <dbReference type="EMBL" id="SCM83737.1"/>
    </source>
</evidence>
<sequence>MIIDVVLMRSNAAALRLSLCFAIAYKVSGQVYIVSTMVDEYLKNYSN</sequence>
<protein>
    <submittedName>
        <fullName evidence="1">Uncharacterized protein</fullName>
    </submittedName>
</protein>
<name>A0A212M1W2_9FIRM</name>
<proteinExistence type="predicted"/>
<gene>
    <name evidence="1" type="ORF">KL86SPO_70595</name>
</gene>
<organism evidence="1">
    <name type="scientific">uncultured Sporomusa sp</name>
    <dbReference type="NCBI Taxonomy" id="307249"/>
    <lineage>
        <taxon>Bacteria</taxon>
        <taxon>Bacillati</taxon>
        <taxon>Bacillota</taxon>
        <taxon>Negativicutes</taxon>
        <taxon>Selenomonadales</taxon>
        <taxon>Sporomusaceae</taxon>
        <taxon>Sporomusa</taxon>
        <taxon>environmental samples</taxon>
    </lineage>
</organism>
<accession>A0A212M1W2</accession>
<dbReference type="AlphaFoldDB" id="A0A212M1W2"/>
<dbReference type="EMBL" id="FMJE01000007">
    <property type="protein sequence ID" value="SCM83737.1"/>
    <property type="molecule type" value="Genomic_DNA"/>
</dbReference>